<dbReference type="AlphaFoldDB" id="A0A7S4J1D7"/>
<feature type="domain" description="RRM" evidence="4">
    <location>
        <begin position="204"/>
        <end position="283"/>
    </location>
</feature>
<gene>
    <name evidence="5" type="ORF">OAUR00152_LOCUS19332</name>
</gene>
<dbReference type="SMART" id="SM00360">
    <property type="entry name" value="RRM"/>
    <property type="match status" value="1"/>
</dbReference>
<evidence type="ECO:0000256" key="3">
    <source>
        <dbReference type="SAM" id="MobiDB-lite"/>
    </source>
</evidence>
<evidence type="ECO:0000259" key="4">
    <source>
        <dbReference type="PROSITE" id="PS50102"/>
    </source>
</evidence>
<dbReference type="Gene3D" id="3.30.70.330">
    <property type="match status" value="1"/>
</dbReference>
<proteinExistence type="predicted"/>
<organism evidence="5">
    <name type="scientific">Odontella aurita</name>
    <dbReference type="NCBI Taxonomy" id="265563"/>
    <lineage>
        <taxon>Eukaryota</taxon>
        <taxon>Sar</taxon>
        <taxon>Stramenopiles</taxon>
        <taxon>Ochrophyta</taxon>
        <taxon>Bacillariophyta</taxon>
        <taxon>Mediophyceae</taxon>
        <taxon>Biddulphiophycidae</taxon>
        <taxon>Eupodiscales</taxon>
        <taxon>Odontellaceae</taxon>
        <taxon>Odontella</taxon>
    </lineage>
</organism>
<dbReference type="GO" id="GO:0003729">
    <property type="term" value="F:mRNA binding"/>
    <property type="evidence" value="ECO:0007669"/>
    <property type="project" value="InterPro"/>
</dbReference>
<dbReference type="Pfam" id="PF00076">
    <property type="entry name" value="RRM_1"/>
    <property type="match status" value="1"/>
</dbReference>
<name>A0A7S4J1D7_9STRA</name>
<accession>A0A7S4J1D7</accession>
<keyword evidence="1 2" id="KW-0694">RNA-binding</keyword>
<dbReference type="PROSITE" id="PS50102">
    <property type="entry name" value="RRM"/>
    <property type="match status" value="1"/>
</dbReference>
<dbReference type="InterPro" id="IPR012677">
    <property type="entry name" value="Nucleotide-bd_a/b_plait_sf"/>
</dbReference>
<feature type="compositionally biased region" description="Acidic residues" evidence="3">
    <location>
        <begin position="1"/>
        <end position="16"/>
    </location>
</feature>
<feature type="compositionally biased region" description="Basic and acidic residues" evidence="3">
    <location>
        <begin position="17"/>
        <end position="38"/>
    </location>
</feature>
<dbReference type="PANTHER" id="PTHR47640">
    <property type="entry name" value="TRNA SELENOCYSTEINE 1-ASSOCIATED PROTEIN 1-RELATED-RELATED"/>
    <property type="match status" value="1"/>
</dbReference>
<sequence>MADDLDAFFDEVSAAEEEAKRDSKEDDKRDINGGKNGEEALTAEESPKNDQGDERPVKRPKVHLASAGGAVVISKAAVVVAAKPAIVAAAQPTVVVSKPSTTTDVGESAVTTIKPIAPAPPPLPPGPPPPPIRQPGTSIGPQIGPSFRPTVSAIGPIGPSAIPPPPPPPPAAAPVQYGHAPIKRSAAGKSWEDRSLAEFPENDFRLFVGNLAKDIREDQLADAFRSRYPSFAMSRICRNKDDGKSRGYGFVSVMDPKDLARALREMDQTWLGSRPIKVRKSEWKDRDLKEVRKKQRYEKRRNKRHLY</sequence>
<dbReference type="PANTHER" id="PTHR47640:SF11">
    <property type="entry name" value="RNA-BINDING PROTEIN 42"/>
    <property type="match status" value="1"/>
</dbReference>
<reference evidence="5" key="1">
    <citation type="submission" date="2021-01" db="EMBL/GenBank/DDBJ databases">
        <authorList>
            <person name="Corre E."/>
            <person name="Pelletier E."/>
            <person name="Niang G."/>
            <person name="Scheremetjew M."/>
            <person name="Finn R."/>
            <person name="Kale V."/>
            <person name="Holt S."/>
            <person name="Cochrane G."/>
            <person name="Meng A."/>
            <person name="Brown T."/>
            <person name="Cohen L."/>
        </authorList>
    </citation>
    <scope>NUCLEOTIDE SEQUENCE</scope>
    <source>
        <strain evidence="5">Isolate 1302-5</strain>
    </source>
</reference>
<feature type="compositionally biased region" description="Basic and acidic residues" evidence="3">
    <location>
        <begin position="45"/>
        <end position="57"/>
    </location>
</feature>
<dbReference type="InterPro" id="IPR000504">
    <property type="entry name" value="RRM_dom"/>
</dbReference>
<dbReference type="InterPro" id="IPR035979">
    <property type="entry name" value="RBD_domain_sf"/>
</dbReference>
<dbReference type="SUPFAM" id="SSF54928">
    <property type="entry name" value="RNA-binding domain, RBD"/>
    <property type="match status" value="1"/>
</dbReference>
<dbReference type="EMBL" id="HBKQ01028493">
    <property type="protein sequence ID" value="CAE2247079.1"/>
    <property type="molecule type" value="Transcribed_RNA"/>
</dbReference>
<dbReference type="InterPro" id="IPR050825">
    <property type="entry name" value="RBM42_RBP45_47-like"/>
</dbReference>
<evidence type="ECO:0000256" key="1">
    <source>
        <dbReference type="ARBA" id="ARBA00022884"/>
    </source>
</evidence>
<protein>
    <recommendedName>
        <fullName evidence="4">RRM domain-containing protein</fullName>
    </recommendedName>
</protein>
<evidence type="ECO:0000313" key="5">
    <source>
        <dbReference type="EMBL" id="CAE2247079.1"/>
    </source>
</evidence>
<evidence type="ECO:0000256" key="2">
    <source>
        <dbReference type="PROSITE-ProRule" id="PRU00176"/>
    </source>
</evidence>
<feature type="region of interest" description="Disordered" evidence="3">
    <location>
        <begin position="1"/>
        <end position="61"/>
    </location>
</feature>